<sequence length="226" mass="23810">MILSLVAFLAVVVIVLCGVAAIFLATGDDQSDSAATSNAPVPGSSVSPPASRNGEQPNGDADLPAFRKALPVIVTGSIFDSGEQTDLIQREGWPFAFRVPVGWFCDEAMVVDGANNDGVECRPPGRTNGSSVAVGIRDCESPCDPEIQESMNQDIASGTLIEGDATTSYTEVANPKDNVYSLFVSHFFGSDAGQPLRWQVVVRGSGPHTDRAAIQKVANDIRTQTP</sequence>
<organism evidence="2 3">
    <name type="scientific">Cryptosporangium japonicum</name>
    <dbReference type="NCBI Taxonomy" id="80872"/>
    <lineage>
        <taxon>Bacteria</taxon>
        <taxon>Bacillati</taxon>
        <taxon>Actinomycetota</taxon>
        <taxon>Actinomycetes</taxon>
        <taxon>Cryptosporangiales</taxon>
        <taxon>Cryptosporangiaceae</taxon>
        <taxon>Cryptosporangium</taxon>
    </lineage>
</organism>
<accession>A0ABN0U606</accession>
<name>A0ABN0U606_9ACTN</name>
<dbReference type="RefSeq" id="WP_344649022.1">
    <property type="nucleotide sequence ID" value="NZ_BAAAGX010000009.1"/>
</dbReference>
<reference evidence="2 3" key="1">
    <citation type="journal article" date="2019" name="Int. J. Syst. Evol. Microbiol.">
        <title>The Global Catalogue of Microorganisms (GCM) 10K type strain sequencing project: providing services to taxonomists for standard genome sequencing and annotation.</title>
        <authorList>
            <consortium name="The Broad Institute Genomics Platform"/>
            <consortium name="The Broad Institute Genome Sequencing Center for Infectious Disease"/>
            <person name="Wu L."/>
            <person name="Ma J."/>
        </authorList>
    </citation>
    <scope>NUCLEOTIDE SEQUENCE [LARGE SCALE GENOMIC DNA]</scope>
    <source>
        <strain evidence="2 3">JCM 10425</strain>
    </source>
</reference>
<comment type="caution">
    <text evidence="2">The sequence shown here is derived from an EMBL/GenBank/DDBJ whole genome shotgun (WGS) entry which is preliminary data.</text>
</comment>
<evidence type="ECO:0000313" key="3">
    <source>
        <dbReference type="Proteomes" id="UP001500967"/>
    </source>
</evidence>
<evidence type="ECO:0000313" key="2">
    <source>
        <dbReference type="EMBL" id="GAA0239468.1"/>
    </source>
</evidence>
<evidence type="ECO:0000256" key="1">
    <source>
        <dbReference type="SAM" id="MobiDB-lite"/>
    </source>
</evidence>
<protein>
    <submittedName>
        <fullName evidence="2">Uncharacterized protein</fullName>
    </submittedName>
</protein>
<proteinExistence type="predicted"/>
<feature type="compositionally biased region" description="Low complexity" evidence="1">
    <location>
        <begin position="39"/>
        <end position="51"/>
    </location>
</feature>
<keyword evidence="3" id="KW-1185">Reference proteome</keyword>
<feature type="region of interest" description="Disordered" evidence="1">
    <location>
        <begin position="31"/>
        <end position="61"/>
    </location>
</feature>
<dbReference type="Proteomes" id="UP001500967">
    <property type="component" value="Unassembled WGS sequence"/>
</dbReference>
<dbReference type="EMBL" id="BAAAGX010000009">
    <property type="protein sequence ID" value="GAA0239468.1"/>
    <property type="molecule type" value="Genomic_DNA"/>
</dbReference>
<gene>
    <name evidence="2" type="ORF">GCM10009539_25990</name>
</gene>